<keyword evidence="3" id="KW-1185">Reference proteome</keyword>
<feature type="compositionally biased region" description="Polar residues" evidence="1">
    <location>
        <begin position="44"/>
        <end position="54"/>
    </location>
</feature>
<evidence type="ECO:0000256" key="1">
    <source>
        <dbReference type="SAM" id="MobiDB-lite"/>
    </source>
</evidence>
<feature type="non-terminal residue" evidence="2">
    <location>
        <position position="124"/>
    </location>
</feature>
<feature type="region of interest" description="Disordered" evidence="1">
    <location>
        <begin position="37"/>
        <end position="61"/>
    </location>
</feature>
<gene>
    <name evidence="2" type="ORF">GSLYS_00007313001</name>
</gene>
<dbReference type="Proteomes" id="UP001497497">
    <property type="component" value="Unassembled WGS sequence"/>
</dbReference>
<protein>
    <submittedName>
        <fullName evidence="2">Uncharacterized protein</fullName>
    </submittedName>
</protein>
<sequence length="124" mass="13546">MSESVTDQDSDIEIIDVDKNEVGTHESAVIAMESPAVNKKSNKARQINSSMTSLKTRKPVGEDLEKKKLEMELFGCATTQSQVNSAANSTHSVDIYSETRGRRGIPDSNSTPEEEEVAIIFDLG</sequence>
<evidence type="ECO:0000313" key="2">
    <source>
        <dbReference type="EMBL" id="CAL1533295.1"/>
    </source>
</evidence>
<comment type="caution">
    <text evidence="2">The sequence shown here is derived from an EMBL/GenBank/DDBJ whole genome shotgun (WGS) entry which is preliminary data.</text>
</comment>
<feature type="compositionally biased region" description="Polar residues" evidence="1">
    <location>
        <begin position="82"/>
        <end position="92"/>
    </location>
</feature>
<reference evidence="2 3" key="1">
    <citation type="submission" date="2024-04" db="EMBL/GenBank/DDBJ databases">
        <authorList>
            <consortium name="Genoscope - CEA"/>
            <person name="William W."/>
        </authorList>
    </citation>
    <scope>NUCLEOTIDE SEQUENCE [LARGE SCALE GENOMIC DNA]</scope>
</reference>
<organism evidence="2 3">
    <name type="scientific">Lymnaea stagnalis</name>
    <name type="common">Great pond snail</name>
    <name type="synonym">Helix stagnalis</name>
    <dbReference type="NCBI Taxonomy" id="6523"/>
    <lineage>
        <taxon>Eukaryota</taxon>
        <taxon>Metazoa</taxon>
        <taxon>Spiralia</taxon>
        <taxon>Lophotrochozoa</taxon>
        <taxon>Mollusca</taxon>
        <taxon>Gastropoda</taxon>
        <taxon>Heterobranchia</taxon>
        <taxon>Euthyneura</taxon>
        <taxon>Panpulmonata</taxon>
        <taxon>Hygrophila</taxon>
        <taxon>Lymnaeoidea</taxon>
        <taxon>Lymnaeidae</taxon>
        <taxon>Lymnaea</taxon>
    </lineage>
</organism>
<proteinExistence type="predicted"/>
<dbReference type="AlphaFoldDB" id="A0AAV2HIJ3"/>
<evidence type="ECO:0000313" key="3">
    <source>
        <dbReference type="Proteomes" id="UP001497497"/>
    </source>
</evidence>
<accession>A0AAV2HIJ3</accession>
<feature type="region of interest" description="Disordered" evidence="1">
    <location>
        <begin position="82"/>
        <end position="124"/>
    </location>
</feature>
<name>A0AAV2HIJ3_LYMST</name>
<dbReference type="EMBL" id="CAXITT010000140">
    <property type="protein sequence ID" value="CAL1533295.1"/>
    <property type="molecule type" value="Genomic_DNA"/>
</dbReference>